<feature type="binding site" evidence="3">
    <location>
        <position position="72"/>
    </location>
    <ligand>
        <name>Cu cation</name>
        <dbReference type="ChEBI" id="CHEBI:23378"/>
    </ligand>
</feature>
<feature type="binding site" evidence="3">
    <location>
        <position position="76"/>
    </location>
    <ligand>
        <name>Cu cation</name>
        <dbReference type="ChEBI" id="CHEBI:23378"/>
    </ligand>
</feature>
<protein>
    <submittedName>
        <fullName evidence="7">Protein SCO1/2</fullName>
    </submittedName>
</protein>
<dbReference type="AlphaFoldDB" id="A0A840RKX3"/>
<evidence type="ECO:0000313" key="8">
    <source>
        <dbReference type="Proteomes" id="UP000543030"/>
    </source>
</evidence>
<dbReference type="PANTHER" id="PTHR12151">
    <property type="entry name" value="ELECTRON TRANSPORT PROTIN SCO1/SENC FAMILY MEMBER"/>
    <property type="match status" value="1"/>
</dbReference>
<evidence type="ECO:0000256" key="3">
    <source>
        <dbReference type="PIRSR" id="PIRSR603782-1"/>
    </source>
</evidence>
<feature type="disulfide bond" description="Redox-active" evidence="4">
    <location>
        <begin position="72"/>
        <end position="76"/>
    </location>
</feature>
<name>A0A840RKX3_9NEIS</name>
<dbReference type="RefSeq" id="WP_184102446.1">
    <property type="nucleotide sequence ID" value="NZ_JACHHN010000008.1"/>
</dbReference>
<evidence type="ECO:0000313" key="7">
    <source>
        <dbReference type="EMBL" id="MBB5192781.1"/>
    </source>
</evidence>
<feature type="chain" id="PRO_5032521370" evidence="5">
    <location>
        <begin position="29"/>
        <end position="195"/>
    </location>
</feature>
<dbReference type="PANTHER" id="PTHR12151:SF25">
    <property type="entry name" value="LINALOOL DEHYDRATASE_ISOMERASE DOMAIN-CONTAINING PROTEIN"/>
    <property type="match status" value="1"/>
</dbReference>
<keyword evidence="4" id="KW-1015">Disulfide bond</keyword>
<dbReference type="EMBL" id="JACHHN010000008">
    <property type="protein sequence ID" value="MBB5192781.1"/>
    <property type="molecule type" value="Genomic_DNA"/>
</dbReference>
<keyword evidence="2 3" id="KW-0186">Copper</keyword>
<dbReference type="PROSITE" id="PS51352">
    <property type="entry name" value="THIOREDOXIN_2"/>
    <property type="match status" value="1"/>
</dbReference>
<reference evidence="7 8" key="1">
    <citation type="submission" date="2020-08" db="EMBL/GenBank/DDBJ databases">
        <title>Genomic Encyclopedia of Type Strains, Phase IV (KMG-IV): sequencing the most valuable type-strain genomes for metagenomic binning, comparative biology and taxonomic classification.</title>
        <authorList>
            <person name="Goeker M."/>
        </authorList>
    </citation>
    <scope>NUCLEOTIDE SEQUENCE [LARGE SCALE GENOMIC DNA]</scope>
    <source>
        <strain evidence="7 8">DSM 18233</strain>
    </source>
</reference>
<dbReference type="PROSITE" id="PS51257">
    <property type="entry name" value="PROKAR_LIPOPROTEIN"/>
    <property type="match status" value="1"/>
</dbReference>
<feature type="domain" description="Thioredoxin" evidence="6">
    <location>
        <begin position="20"/>
        <end position="195"/>
    </location>
</feature>
<keyword evidence="3" id="KW-0479">Metal-binding</keyword>
<dbReference type="CDD" id="cd02968">
    <property type="entry name" value="SCO"/>
    <property type="match status" value="1"/>
</dbReference>
<proteinExistence type="inferred from homology"/>
<dbReference type="SUPFAM" id="SSF52833">
    <property type="entry name" value="Thioredoxin-like"/>
    <property type="match status" value="1"/>
</dbReference>
<gene>
    <name evidence="7" type="ORF">HNQ50_003535</name>
</gene>
<dbReference type="GO" id="GO:0046872">
    <property type="term" value="F:metal ion binding"/>
    <property type="evidence" value="ECO:0007669"/>
    <property type="project" value="UniProtKB-KW"/>
</dbReference>
<organism evidence="7 8">
    <name type="scientific">Silvimonas terrae</name>
    <dbReference type="NCBI Taxonomy" id="300266"/>
    <lineage>
        <taxon>Bacteria</taxon>
        <taxon>Pseudomonadati</taxon>
        <taxon>Pseudomonadota</taxon>
        <taxon>Betaproteobacteria</taxon>
        <taxon>Neisseriales</taxon>
        <taxon>Chitinibacteraceae</taxon>
        <taxon>Silvimonas</taxon>
    </lineage>
</organism>
<evidence type="ECO:0000256" key="4">
    <source>
        <dbReference type="PIRSR" id="PIRSR603782-2"/>
    </source>
</evidence>
<comment type="similarity">
    <text evidence="1">Belongs to the SCO1/2 family.</text>
</comment>
<dbReference type="InterPro" id="IPR036249">
    <property type="entry name" value="Thioredoxin-like_sf"/>
</dbReference>
<dbReference type="InterPro" id="IPR003782">
    <property type="entry name" value="SCO1/SenC"/>
</dbReference>
<keyword evidence="8" id="KW-1185">Reference proteome</keyword>
<dbReference type="Gene3D" id="3.40.30.10">
    <property type="entry name" value="Glutaredoxin"/>
    <property type="match status" value="1"/>
</dbReference>
<evidence type="ECO:0000256" key="1">
    <source>
        <dbReference type="ARBA" id="ARBA00010996"/>
    </source>
</evidence>
<feature type="binding site" evidence="3">
    <location>
        <position position="159"/>
    </location>
    <ligand>
        <name>Cu cation</name>
        <dbReference type="ChEBI" id="CHEBI:23378"/>
    </ligand>
</feature>
<evidence type="ECO:0000259" key="6">
    <source>
        <dbReference type="PROSITE" id="PS51352"/>
    </source>
</evidence>
<dbReference type="Pfam" id="PF02630">
    <property type="entry name" value="SCO1-SenC"/>
    <property type="match status" value="1"/>
</dbReference>
<sequence length="195" mass="21352">MNLFVKRLMPWLCVILLAVLTTGCSKVAFEGTDITGANFGGDFTLVDHHGKARRLADFQGKVVALFFGYTHCPDVCPVTMAEYAAVMKSLGDRAKDVQVLFVSLDPERDTPALLSQYVPAFNPTFVGLTGTPQQVDAVAKQYKVIYQKQGTGANYTLDHSAGSYLLDRKGRLRVLENYGAAPTVLTKDINTLIEE</sequence>
<accession>A0A840RKX3</accession>
<feature type="signal peptide" evidence="5">
    <location>
        <begin position="1"/>
        <end position="28"/>
    </location>
</feature>
<comment type="caution">
    <text evidence="7">The sequence shown here is derived from an EMBL/GenBank/DDBJ whole genome shotgun (WGS) entry which is preliminary data.</text>
</comment>
<dbReference type="InterPro" id="IPR013766">
    <property type="entry name" value="Thioredoxin_domain"/>
</dbReference>
<evidence type="ECO:0000256" key="2">
    <source>
        <dbReference type="ARBA" id="ARBA00023008"/>
    </source>
</evidence>
<keyword evidence="5" id="KW-0732">Signal</keyword>
<dbReference type="Proteomes" id="UP000543030">
    <property type="component" value="Unassembled WGS sequence"/>
</dbReference>
<evidence type="ECO:0000256" key="5">
    <source>
        <dbReference type="SAM" id="SignalP"/>
    </source>
</evidence>
<dbReference type="FunFam" id="3.40.30.10:FF:000013">
    <property type="entry name" value="Blast:Protein SCO1 homolog, mitochondrial"/>
    <property type="match status" value="1"/>
</dbReference>